<dbReference type="EMBL" id="CAJGYM010000193">
    <property type="protein sequence ID" value="CAD6199675.1"/>
    <property type="molecule type" value="Genomic_DNA"/>
</dbReference>
<proteinExistence type="predicted"/>
<accession>A0A8S1HT73</accession>
<evidence type="ECO:0000313" key="2">
    <source>
        <dbReference type="Proteomes" id="UP000835052"/>
    </source>
</evidence>
<comment type="caution">
    <text evidence="1">The sequence shown here is derived from an EMBL/GenBank/DDBJ whole genome shotgun (WGS) entry which is preliminary data.</text>
</comment>
<name>A0A8S1HT73_9PELO</name>
<dbReference type="AlphaFoldDB" id="A0A8S1HT73"/>
<gene>
    <name evidence="1" type="ORF">CAUJ_LOCUS15575</name>
</gene>
<dbReference type="Proteomes" id="UP000835052">
    <property type="component" value="Unassembled WGS sequence"/>
</dbReference>
<reference evidence="1" key="1">
    <citation type="submission" date="2020-10" db="EMBL/GenBank/DDBJ databases">
        <authorList>
            <person name="Kikuchi T."/>
        </authorList>
    </citation>
    <scope>NUCLEOTIDE SEQUENCE</scope>
    <source>
        <strain evidence="1">NKZ352</strain>
    </source>
</reference>
<evidence type="ECO:0000313" key="1">
    <source>
        <dbReference type="EMBL" id="CAD6199675.1"/>
    </source>
</evidence>
<organism evidence="1 2">
    <name type="scientific">Caenorhabditis auriculariae</name>
    <dbReference type="NCBI Taxonomy" id="2777116"/>
    <lineage>
        <taxon>Eukaryota</taxon>
        <taxon>Metazoa</taxon>
        <taxon>Ecdysozoa</taxon>
        <taxon>Nematoda</taxon>
        <taxon>Chromadorea</taxon>
        <taxon>Rhabditida</taxon>
        <taxon>Rhabditina</taxon>
        <taxon>Rhabditomorpha</taxon>
        <taxon>Rhabditoidea</taxon>
        <taxon>Rhabditidae</taxon>
        <taxon>Peloderinae</taxon>
        <taxon>Caenorhabditis</taxon>
    </lineage>
</organism>
<keyword evidence="2" id="KW-1185">Reference proteome</keyword>
<protein>
    <submittedName>
        <fullName evidence="1">Uncharacterized protein</fullName>
    </submittedName>
</protein>
<sequence>MAQSAGVWASAGRPNIISNWPLEVMSAAWLSRQGSGLLLVGSQAVKSHVGGMAQSVEVLVPAGWVAISHAFESRFGGMAQSAEVWVFAGWVTSSTPLQPDFCRSFLPTKQLAKFNLPLVIPHPISFKQSQQVDAVANNDNL</sequence>